<evidence type="ECO:0000313" key="2">
    <source>
        <dbReference type="EMBL" id="KAK9168430.1"/>
    </source>
</evidence>
<dbReference type="Proteomes" id="UP001420932">
    <property type="component" value="Unassembled WGS sequence"/>
</dbReference>
<dbReference type="EMBL" id="JBBNAF010000001">
    <property type="protein sequence ID" value="KAK9168430.1"/>
    <property type="molecule type" value="Genomic_DNA"/>
</dbReference>
<proteinExistence type="predicted"/>
<organism evidence="2 3">
    <name type="scientific">Stephania yunnanensis</name>
    <dbReference type="NCBI Taxonomy" id="152371"/>
    <lineage>
        <taxon>Eukaryota</taxon>
        <taxon>Viridiplantae</taxon>
        <taxon>Streptophyta</taxon>
        <taxon>Embryophyta</taxon>
        <taxon>Tracheophyta</taxon>
        <taxon>Spermatophyta</taxon>
        <taxon>Magnoliopsida</taxon>
        <taxon>Ranunculales</taxon>
        <taxon>Menispermaceae</taxon>
        <taxon>Menispermoideae</taxon>
        <taxon>Cissampelideae</taxon>
        <taxon>Stephania</taxon>
    </lineage>
</organism>
<name>A0AAP0Q5P3_9MAGN</name>
<feature type="compositionally biased region" description="Low complexity" evidence="1">
    <location>
        <begin position="58"/>
        <end position="79"/>
    </location>
</feature>
<sequence>MQEQTCQTPGREAIHESSTGVKLGRRPCRYESREVVAEETRDSVKEELGASSGGGGPDPSSGDGRGSRASNATEELGASSSGGTGGRRLVVVASDGGNVEAVAESNGTRDVGKGG</sequence>
<evidence type="ECO:0000313" key="3">
    <source>
        <dbReference type="Proteomes" id="UP001420932"/>
    </source>
</evidence>
<feature type="region of interest" description="Disordered" evidence="1">
    <location>
        <begin position="1"/>
        <end position="115"/>
    </location>
</feature>
<dbReference type="AlphaFoldDB" id="A0AAP0Q5P3"/>
<evidence type="ECO:0000256" key="1">
    <source>
        <dbReference type="SAM" id="MobiDB-lite"/>
    </source>
</evidence>
<accession>A0AAP0Q5P3</accession>
<protein>
    <submittedName>
        <fullName evidence="2">Uncharacterized protein</fullName>
    </submittedName>
</protein>
<reference evidence="2 3" key="1">
    <citation type="submission" date="2024-01" db="EMBL/GenBank/DDBJ databases">
        <title>Genome assemblies of Stephania.</title>
        <authorList>
            <person name="Yang L."/>
        </authorList>
    </citation>
    <scope>NUCLEOTIDE SEQUENCE [LARGE SCALE GENOMIC DNA]</scope>
    <source>
        <strain evidence="2">YNDBR</strain>
        <tissue evidence="2">Leaf</tissue>
    </source>
</reference>
<feature type="compositionally biased region" description="Basic and acidic residues" evidence="1">
    <location>
        <begin position="28"/>
        <end position="48"/>
    </location>
</feature>
<comment type="caution">
    <text evidence="2">The sequence shown here is derived from an EMBL/GenBank/DDBJ whole genome shotgun (WGS) entry which is preliminary data.</text>
</comment>
<gene>
    <name evidence="2" type="ORF">Syun_000570</name>
</gene>
<keyword evidence="3" id="KW-1185">Reference proteome</keyword>